<dbReference type="EMBL" id="UINC01134512">
    <property type="protein sequence ID" value="SVD18102.1"/>
    <property type="molecule type" value="Genomic_DNA"/>
</dbReference>
<dbReference type="PIRSF" id="PIRSF029792">
    <property type="entry name" value="Pro_racemase"/>
    <property type="match status" value="1"/>
</dbReference>
<dbReference type="SFLD" id="SFLDS00028">
    <property type="entry name" value="Proline_Racemase"/>
    <property type="match status" value="1"/>
</dbReference>
<dbReference type="Pfam" id="PF05544">
    <property type="entry name" value="Pro_racemase"/>
    <property type="match status" value="1"/>
</dbReference>
<dbReference type="AlphaFoldDB" id="A0A382T8F8"/>
<evidence type="ECO:0008006" key="3">
    <source>
        <dbReference type="Google" id="ProtNLM"/>
    </source>
</evidence>
<dbReference type="Gene3D" id="3.10.310.10">
    <property type="entry name" value="Diaminopimelate Epimerase, Chain A, domain 1"/>
    <property type="match status" value="2"/>
</dbReference>
<dbReference type="PANTHER" id="PTHR33442">
    <property type="entry name" value="TRANS-3-HYDROXY-L-PROLINE DEHYDRATASE"/>
    <property type="match status" value="1"/>
</dbReference>
<evidence type="ECO:0000256" key="1">
    <source>
        <dbReference type="ARBA" id="ARBA00007529"/>
    </source>
</evidence>
<dbReference type="PANTHER" id="PTHR33442:SF1">
    <property type="entry name" value="TRANS-3-HYDROXY-L-PROLINE DEHYDRATASE"/>
    <property type="match status" value="1"/>
</dbReference>
<accession>A0A382T8F8</accession>
<organism evidence="2">
    <name type="scientific">marine metagenome</name>
    <dbReference type="NCBI Taxonomy" id="408172"/>
    <lineage>
        <taxon>unclassified sequences</taxon>
        <taxon>metagenomes</taxon>
        <taxon>ecological metagenomes</taxon>
    </lineage>
</organism>
<comment type="similarity">
    <text evidence="1">Belongs to the proline racemase family.</text>
</comment>
<dbReference type="SUPFAM" id="SSF54506">
    <property type="entry name" value="Diaminopimelate epimerase-like"/>
    <property type="match status" value="1"/>
</dbReference>
<name>A0A382T8F8_9ZZZZ</name>
<reference evidence="2" key="1">
    <citation type="submission" date="2018-05" db="EMBL/GenBank/DDBJ databases">
        <authorList>
            <person name="Lanie J.A."/>
            <person name="Ng W.-L."/>
            <person name="Kazmierczak K.M."/>
            <person name="Andrzejewski T.M."/>
            <person name="Davidsen T.M."/>
            <person name="Wayne K.J."/>
            <person name="Tettelin H."/>
            <person name="Glass J.I."/>
            <person name="Rusch D."/>
            <person name="Podicherti R."/>
            <person name="Tsui H.-C.T."/>
            <person name="Winkler M.E."/>
        </authorList>
    </citation>
    <scope>NUCLEOTIDE SEQUENCE</scope>
</reference>
<proteinExistence type="inferred from homology"/>
<dbReference type="InterPro" id="IPR008794">
    <property type="entry name" value="Pro_racemase_fam"/>
</dbReference>
<protein>
    <recommendedName>
        <fullName evidence="3">Hydroxyproline-2-epimerase</fullName>
    </recommendedName>
</protein>
<sequence>MSEGVKIIKVIDSHTAGEPTRVVVSGAPDNPGATPTEWREFLRNEHDWLRTAMACEPRGHEAVVGALLCEPTQPDCVAGVVFFNNVGYLHGCLHGTIGVAVTLAHLGRLKNGENKIETPTGIVTVRPPEDGWVSVRNVRSWCHEAAVSVEVPDWGTVQGDVAWGGNWFFLIEAGDTIKVDFSNLDQLTDFTCAVRRALEANGITGAEGGEIDHIEVFGPPASDEGDSKNFVLCPGLEYDRSPCGTGTSAKLACLHAADKLQPGQTWRQAGILDTIFEGTVEEAPEG</sequence>
<gene>
    <name evidence="2" type="ORF">METZ01_LOCUS370956</name>
</gene>
<feature type="non-terminal residue" evidence="2">
    <location>
        <position position="286"/>
    </location>
</feature>
<evidence type="ECO:0000313" key="2">
    <source>
        <dbReference type="EMBL" id="SVD18102.1"/>
    </source>
</evidence>